<keyword evidence="2" id="KW-1133">Transmembrane helix</keyword>
<evidence type="ECO:0008006" key="5">
    <source>
        <dbReference type="Google" id="ProtNLM"/>
    </source>
</evidence>
<evidence type="ECO:0000313" key="3">
    <source>
        <dbReference type="EMBL" id="CCM04203.1"/>
    </source>
</evidence>
<dbReference type="HOGENOM" id="CLU_283420_0_0_1"/>
<dbReference type="RefSeq" id="XP_012183486.1">
    <property type="nucleotide sequence ID" value="XM_012328096.1"/>
</dbReference>
<feature type="transmembrane region" description="Helical" evidence="2">
    <location>
        <begin position="61"/>
        <end position="80"/>
    </location>
</feature>
<dbReference type="SUPFAM" id="SSF56317">
    <property type="entry name" value="Carbon-nitrogen hydrolase"/>
    <property type="match status" value="1"/>
</dbReference>
<dbReference type="STRING" id="599839.J4GBA1"/>
<feature type="transmembrane region" description="Helical" evidence="2">
    <location>
        <begin position="166"/>
        <end position="184"/>
    </location>
</feature>
<feature type="compositionally biased region" description="Polar residues" evidence="1">
    <location>
        <begin position="816"/>
        <end position="825"/>
    </location>
</feature>
<feature type="compositionally biased region" description="Polar residues" evidence="1">
    <location>
        <begin position="712"/>
        <end position="721"/>
    </location>
</feature>
<dbReference type="EMBL" id="HE797145">
    <property type="protein sequence ID" value="CCM04203.1"/>
    <property type="molecule type" value="Genomic_DNA"/>
</dbReference>
<keyword evidence="2" id="KW-0812">Transmembrane</keyword>
<feature type="region of interest" description="Disordered" evidence="1">
    <location>
        <begin position="1124"/>
        <end position="1149"/>
    </location>
</feature>
<feature type="transmembrane region" description="Helical" evidence="2">
    <location>
        <begin position="92"/>
        <end position="113"/>
    </location>
</feature>
<dbReference type="InterPro" id="IPR036526">
    <property type="entry name" value="C-N_Hydrolase_sf"/>
</dbReference>
<feature type="region of interest" description="Disordered" evidence="1">
    <location>
        <begin position="700"/>
        <end position="760"/>
    </location>
</feature>
<dbReference type="GeneID" id="24099114"/>
<dbReference type="InParanoid" id="J4GBA1"/>
<evidence type="ECO:0000256" key="2">
    <source>
        <dbReference type="SAM" id="Phobius"/>
    </source>
</evidence>
<dbReference type="Gene3D" id="3.60.110.10">
    <property type="entry name" value="Carbon-nitrogen hydrolase"/>
    <property type="match status" value="1"/>
</dbReference>
<proteinExistence type="predicted"/>
<dbReference type="Proteomes" id="UP000006352">
    <property type="component" value="Unassembled WGS sequence"/>
</dbReference>
<feature type="transmembrane region" description="Helical" evidence="2">
    <location>
        <begin position="236"/>
        <end position="254"/>
    </location>
</feature>
<accession>J4GBA1</accession>
<evidence type="ECO:0000313" key="4">
    <source>
        <dbReference type="Proteomes" id="UP000006352"/>
    </source>
</evidence>
<keyword evidence="2" id="KW-0472">Membrane</keyword>
<feature type="region of interest" description="Disordered" evidence="1">
    <location>
        <begin position="843"/>
        <end position="867"/>
    </location>
</feature>
<reference evidence="3 4" key="1">
    <citation type="journal article" date="2012" name="Appl. Environ. Microbiol.">
        <title>Short-read sequencing for genomic analysis of the brown rot fungus Fibroporia radiculosa.</title>
        <authorList>
            <person name="Tang J.D."/>
            <person name="Perkins A.D."/>
            <person name="Sonstegard T.S."/>
            <person name="Schroeder S.G."/>
            <person name="Burgess S.C."/>
            <person name="Diehl S.V."/>
        </authorList>
    </citation>
    <scope>NUCLEOTIDE SEQUENCE [LARGE SCALE GENOMIC DNA]</scope>
    <source>
        <strain evidence="3 4">TFFH 294</strain>
    </source>
</reference>
<protein>
    <recommendedName>
        <fullName evidence="5">CN hydrolase domain-containing protein</fullName>
    </recommendedName>
</protein>
<feature type="compositionally biased region" description="Polar residues" evidence="1">
    <location>
        <begin position="846"/>
        <end position="858"/>
    </location>
</feature>
<organism evidence="3 4">
    <name type="scientific">Fibroporia radiculosa</name>
    <dbReference type="NCBI Taxonomy" id="599839"/>
    <lineage>
        <taxon>Eukaryota</taxon>
        <taxon>Fungi</taxon>
        <taxon>Dikarya</taxon>
        <taxon>Basidiomycota</taxon>
        <taxon>Agaricomycotina</taxon>
        <taxon>Agaricomycetes</taxon>
        <taxon>Polyporales</taxon>
        <taxon>Fibroporiaceae</taxon>
        <taxon>Fibroporia</taxon>
    </lineage>
</organism>
<feature type="compositionally biased region" description="Low complexity" evidence="1">
    <location>
        <begin position="737"/>
        <end position="754"/>
    </location>
</feature>
<evidence type="ECO:0000256" key="1">
    <source>
        <dbReference type="SAM" id="MobiDB-lite"/>
    </source>
</evidence>
<feature type="transmembrane region" description="Helical" evidence="2">
    <location>
        <begin position="14"/>
        <end position="40"/>
    </location>
</feature>
<name>J4GBA1_9APHY</name>
<feature type="region of interest" description="Disordered" evidence="1">
    <location>
        <begin position="793"/>
        <end position="831"/>
    </location>
</feature>
<feature type="transmembrane region" description="Helical" evidence="2">
    <location>
        <begin position="125"/>
        <end position="146"/>
    </location>
</feature>
<keyword evidence="4" id="KW-1185">Reference proteome</keyword>
<sequence length="1363" mass="149280">MASLSAYVVQHPSVYLYVAPVFGLAALSATPPLIPLVLLLTTLHLHVHTFLPRRMAGTHGVAQVILLSMAASITHFSASVNALSTPTVSVVVLWSLSALTAFVALFTIGVSFYANRFARTPWSKLTLFPAVWATAWAAVSHISPVGRLITWSPVTGLGMYGWLRPVFGQWGLDWVVAAWAVVFADTIGRWLVGSPHGDFDDTAKVQEPVDLIGSEDALEDNQISQRAPSLPYTTRHILTLTCILALLSAPSFFIPNLPVSTISTNAVTSLKVGCALPDPRQSGHQKHAPTLDDFISETKTLQSSADIILWPEGAVKFETTSQKETTFKDISGWLQDKHLVGVSFEEFTLSPPSDGWRSSGMRRNGFALLSKEGSVLEYYKRKLVPIAESFSLTPSSDPPAIFEWELAYPNNWSKTKWGLNGTRSIPITASICLDFSSASSFEALASRPALVLAPARTWHTGVGYAMWEQARARAEELGSMVLWCDGGDGGVSGIAGGGLQEIVQVGQGSWSRRIGVQYPFDQGRTLFSRGGGFAALVTAWGIVGVGSVLDVILLKLRAGGRDHQIGRAWVLRRINGIGETSPPSTSSTQVACKTSLPGSLRASAKLFASSSSSSLSPYPGQSASRKALVPVPEEHLALSDPWADDFEQISYDELRASLLLCDASALYPGIDSQTPPSPSLLNRSRSSFARLRKLSRLSLKKSRQSFERSPEADSSLTQTHTPAPDQFALVLTPHPTSPARYSSSSHPKSPSRTSPVEDSFSAFYDSDPFRKVESPTEFDVPEFRTSFQAAGERLAADPEPHPPPSPRPRVVVPSSTGLDSSSTRTTSHKPLKRLKSFAKLHLLPSSRKTTSEAQSVSADETPEDSPARLPTVERLFPVDDDLLPELSFDRLDFSTVFDENSTRLSTSTRKNLPSLPEAVETSDPDLANYLSNLQVFRYQRVDPRDLTASARTSTVIGFSPTATPLPPPSPSWLSRNVKDLEFYAEETPLPIPPPSPPPLPILPRSLLPVPSRLDTESYLCTDPWDVPESPRSTASSVTLYSPSCPASPVESSPCSRLRPPSLNRLSVIHYRRSLVDRHSNVRSIIEYGSIAYAQYQVPSTPEPSRRSSLNFLLLSPGPQELTLPPLALFDSDHPPPSPSDNSNLPSPSRLSSTATYRIFLPSRQASLDCEPDHLPIPDHLLAIAKRISQDSQALTNMSMNALNKSAPTVDWGDEVDYSGYEWFKDPPQKPEPVPPSVMENYVPPPAVVEQNEMFDFALKSAPNVLYARYKQYGQLGVLAWCSEFSELIDALKTLGFDGNMFVSTRTQALRACEDILKLKLKIEMQIIVMYLSSQIQRLRRFLDGDGHWDDYPELNFPLDPRAY</sequence>
<dbReference type="OrthoDB" id="2626014at2759"/>
<gene>
    <name evidence="3" type="ORF">FIBRA_06369</name>
</gene>
<feature type="compositionally biased region" description="Low complexity" evidence="1">
    <location>
        <begin position="1139"/>
        <end position="1149"/>
    </location>
</feature>